<dbReference type="AlphaFoldDB" id="A0A1G1W718"/>
<feature type="transmembrane region" description="Helical" evidence="1">
    <location>
        <begin position="12"/>
        <end position="36"/>
    </location>
</feature>
<accession>A0A1G1W718</accession>
<dbReference type="Proteomes" id="UP000176631">
    <property type="component" value="Unassembled WGS sequence"/>
</dbReference>
<dbReference type="STRING" id="1802593.A2172_02035"/>
<dbReference type="Gene3D" id="2.60.40.10">
    <property type="entry name" value="Immunoglobulins"/>
    <property type="match status" value="1"/>
</dbReference>
<proteinExistence type="predicted"/>
<keyword evidence="1" id="KW-1133">Transmembrane helix</keyword>
<keyword evidence="1" id="KW-0472">Membrane</keyword>
<organism evidence="2 3">
    <name type="scientific">Candidatus Woykebacteria bacterium RBG_13_40_15</name>
    <dbReference type="NCBI Taxonomy" id="1802593"/>
    <lineage>
        <taxon>Bacteria</taxon>
        <taxon>Candidatus Woykeibacteriota</taxon>
    </lineage>
</organism>
<gene>
    <name evidence="2" type="ORF">A2172_02035</name>
</gene>
<protein>
    <recommendedName>
        <fullName evidence="4">DUF5666 domain-containing protein</fullName>
    </recommendedName>
</protein>
<evidence type="ECO:0008006" key="4">
    <source>
        <dbReference type="Google" id="ProtNLM"/>
    </source>
</evidence>
<reference evidence="2 3" key="1">
    <citation type="journal article" date="2016" name="Nat. Commun.">
        <title>Thousands of microbial genomes shed light on interconnected biogeochemical processes in an aquifer system.</title>
        <authorList>
            <person name="Anantharaman K."/>
            <person name="Brown C.T."/>
            <person name="Hug L.A."/>
            <person name="Sharon I."/>
            <person name="Castelle C.J."/>
            <person name="Probst A.J."/>
            <person name="Thomas B.C."/>
            <person name="Singh A."/>
            <person name="Wilkins M.J."/>
            <person name="Karaoz U."/>
            <person name="Brodie E.L."/>
            <person name="Williams K.H."/>
            <person name="Hubbard S.S."/>
            <person name="Banfield J.F."/>
        </authorList>
    </citation>
    <scope>NUCLEOTIDE SEQUENCE [LARGE SCALE GENOMIC DNA]</scope>
</reference>
<evidence type="ECO:0000313" key="2">
    <source>
        <dbReference type="EMBL" id="OGY23137.1"/>
    </source>
</evidence>
<evidence type="ECO:0000313" key="3">
    <source>
        <dbReference type="Proteomes" id="UP000176631"/>
    </source>
</evidence>
<dbReference type="EMBL" id="MHCP01000028">
    <property type="protein sequence ID" value="OGY23137.1"/>
    <property type="molecule type" value="Genomic_DNA"/>
</dbReference>
<keyword evidence="1" id="KW-0812">Transmembrane</keyword>
<evidence type="ECO:0000256" key="1">
    <source>
        <dbReference type="SAM" id="Phobius"/>
    </source>
</evidence>
<dbReference type="InterPro" id="IPR013783">
    <property type="entry name" value="Ig-like_fold"/>
</dbReference>
<sequence>MDAQKTTRTSPLLPIIAGIVIGILIASAFSFVYSGLKNRKAEVSNETQGLLLSVTNPSNNDVVYDQNLSIHGTSGKDAVIVVTGGKEDTIKETSQGKFSIKTSLNEGENLLNIYAFETTTGESVQLPISILYLPQKLADPNVSLDSSSGDITDKTKEKLQAVKEKMASESAKTSTISYKNSHVFGKVISKSNTTFELDTSGSIKTVFTDDLTKFLSLDKNGFKSIFVENVAVGDQVSVVGLSADNTVGLAKFIIKLNKDLPQRIAAIGKVKTVSGVLTLSYLNQTSQTISVKATLSTAISTKDGTGVILAEIKIDDIVIVTGTPDKDNVLTASKILLIPGKPLETKPETSTNSATSSTTP</sequence>
<name>A0A1G1W718_9BACT</name>
<comment type="caution">
    <text evidence="2">The sequence shown here is derived from an EMBL/GenBank/DDBJ whole genome shotgun (WGS) entry which is preliminary data.</text>
</comment>